<feature type="region of interest" description="Disordered" evidence="1">
    <location>
        <begin position="485"/>
        <end position="530"/>
    </location>
</feature>
<feature type="region of interest" description="Disordered" evidence="1">
    <location>
        <begin position="1336"/>
        <end position="1378"/>
    </location>
</feature>
<dbReference type="Proteomes" id="UP000224006">
    <property type="component" value="Chromosome III"/>
</dbReference>
<feature type="compositionally biased region" description="Basic and acidic residues" evidence="1">
    <location>
        <begin position="715"/>
        <end position="724"/>
    </location>
</feature>
<keyword evidence="3" id="KW-1185">Reference proteome</keyword>
<feature type="region of interest" description="Disordered" evidence="1">
    <location>
        <begin position="218"/>
        <end position="369"/>
    </location>
</feature>
<feature type="region of interest" description="Disordered" evidence="1">
    <location>
        <begin position="690"/>
        <end position="747"/>
    </location>
</feature>
<evidence type="ECO:0000256" key="1">
    <source>
        <dbReference type="SAM" id="MobiDB-lite"/>
    </source>
</evidence>
<feature type="compositionally biased region" description="Low complexity" evidence="1">
    <location>
        <begin position="324"/>
        <end position="365"/>
    </location>
</feature>
<feature type="compositionally biased region" description="Basic and acidic residues" evidence="1">
    <location>
        <begin position="1034"/>
        <end position="1046"/>
    </location>
</feature>
<feature type="region of interest" description="Disordered" evidence="1">
    <location>
        <begin position="1194"/>
        <end position="1261"/>
    </location>
</feature>
<accession>A0A2A9MF28</accession>
<feature type="region of interest" description="Disordered" evidence="1">
    <location>
        <begin position="766"/>
        <end position="833"/>
    </location>
</feature>
<reference evidence="2 3" key="1">
    <citation type="submission" date="2017-09" db="EMBL/GenBank/DDBJ databases">
        <title>Genome sequencing of Besnoitia besnoiti strain Bb-Ger1.</title>
        <authorList>
            <person name="Schares G."/>
            <person name="Venepally P."/>
            <person name="Lorenzi H.A."/>
        </authorList>
    </citation>
    <scope>NUCLEOTIDE SEQUENCE [LARGE SCALE GENOMIC DNA]</scope>
    <source>
        <strain evidence="2 3">Bb-Ger1</strain>
    </source>
</reference>
<dbReference type="VEuPathDB" id="ToxoDB:BESB_046910"/>
<feature type="compositionally biased region" description="Low complexity" evidence="1">
    <location>
        <begin position="521"/>
        <end position="530"/>
    </location>
</feature>
<organism evidence="2 3">
    <name type="scientific">Besnoitia besnoiti</name>
    <name type="common">Apicomplexan protozoan</name>
    <dbReference type="NCBI Taxonomy" id="94643"/>
    <lineage>
        <taxon>Eukaryota</taxon>
        <taxon>Sar</taxon>
        <taxon>Alveolata</taxon>
        <taxon>Apicomplexa</taxon>
        <taxon>Conoidasida</taxon>
        <taxon>Coccidia</taxon>
        <taxon>Eucoccidiorida</taxon>
        <taxon>Eimeriorina</taxon>
        <taxon>Sarcocystidae</taxon>
        <taxon>Besnoitia</taxon>
    </lineage>
</organism>
<feature type="compositionally biased region" description="Basic and acidic residues" evidence="1">
    <location>
        <begin position="105"/>
        <end position="119"/>
    </location>
</feature>
<comment type="caution">
    <text evidence="2">The sequence shown here is derived from an EMBL/GenBank/DDBJ whole genome shotgun (WGS) entry which is preliminary data.</text>
</comment>
<dbReference type="RefSeq" id="XP_029220508.1">
    <property type="nucleotide sequence ID" value="XM_029363142.1"/>
</dbReference>
<feature type="region of interest" description="Disordered" evidence="1">
    <location>
        <begin position="51"/>
        <end position="177"/>
    </location>
</feature>
<dbReference type="OrthoDB" id="349539at2759"/>
<feature type="compositionally biased region" description="Low complexity" evidence="1">
    <location>
        <begin position="254"/>
        <end position="283"/>
    </location>
</feature>
<feature type="compositionally biased region" description="Low complexity" evidence="1">
    <location>
        <begin position="799"/>
        <end position="825"/>
    </location>
</feature>
<feature type="region of interest" description="Disordered" evidence="1">
    <location>
        <begin position="1083"/>
        <end position="1103"/>
    </location>
</feature>
<gene>
    <name evidence="2" type="ORF">BESB_046910</name>
</gene>
<name>A0A2A9MF28_BESBE</name>
<dbReference type="EMBL" id="NWUJ01000003">
    <property type="protein sequence ID" value="PFH36499.1"/>
    <property type="molecule type" value="Genomic_DNA"/>
</dbReference>
<dbReference type="KEGG" id="bbes:BESB_046910"/>
<dbReference type="GeneID" id="40309621"/>
<feature type="region of interest" description="Disordered" evidence="1">
    <location>
        <begin position="981"/>
        <end position="1046"/>
    </location>
</feature>
<evidence type="ECO:0000313" key="2">
    <source>
        <dbReference type="EMBL" id="PFH36499.1"/>
    </source>
</evidence>
<sequence length="1378" mass="146069">MEGHAAHFHAEFLSQGARDAGVLSSRLRWGVFAHLVEPTRFDNARDLEVPLRPGTAPEEETVPSPGEPHTSIRSASARRFNELASAAGGATRRNEPLRDATGAHMEGETLHDRGRRNSRENQFLSEEDGVGESGDAGGFLSAKGDDRSVSSSGRAHRAPGGREAPRDAGVSGPACPCGGEAEDNWQLHRVGEEWLPEEGLEFDVPSYDSQELPASVSYPLHMRGSPPASHVRERSPRAACSEHPAAPSPRQPRSRSPGSSRASSSSPSQQPHSVPCGRGPLPHHGGGSPASGPQASEYHRASAPAALRGDEEFISSQPVPRLSAAPARAPADNAAWGVSPQPRPSSAVSSSARVSGVSSTSLAARAEARRREQQMQLWERLQEVRREKKQVFDLLRELDGKCIETLCPSRPQSARSARGALPRQAWRSAPSAQRGRETPSSSANDRSVTRGACDAWARDRRRSHLSALLDEECFSLADRRPLRRSCSARSLRRPSGEASPRLPWPDARRGGGDGERRRASTGRGARGAESASFVSGYTVRDLKELVFPAKPKKRKPWDDSLSDLSRYRASPAELLSRRLRSTSPHAAVAAAEYRMRLHLMEQDLRPFIEEYKLQDCPGALQEEEERLIREARLELFRRQRASVAASICSSTSARCRRSDGERGGGDSPAGAAARGATSCCAVVGRRPAAAQQAAPARPHSAGGVSSVRGPCRGQDGGRRGDTRAAEGAARRVSPRGAASCRLSRPRPCVCSKCGVATDTAAAGDDAAPGALSVYPPPPVARTTQLSRRLQQHHSYVAPRLSKASSSSLRRGGEAPGAAGRSSPAGADEREIRPRVANIEVEVRRTPDGPVCTGVWTNPPLRRACGLTDLEPESGRLVPGGETLRRSAAPAPTSPEGGDGARAPDAPREGRRSPAGLAYAMDVQGQLKLLDEIAAQLDCLDATFPCDVGPGCRRATFPAPGAPRSAANSPSAAVEQSCATAYGQTLPRRPPGGRPVLGESLSSGEEEGSAPPRPAALPDASSPSRVLAAANGDGDAARGDGESDRQGQLEEIQRQLQGMQQQLGDHHRLWLFPPFSASYTQAADLAPVGGSPPHSTAAPSLENEADAACRRGSASALANVYRASVAGGGAELTLSQSARIRHAISSASSLSSVIREQSEALQGECADVVEQLKHQQERMQHHLQGYFPSLLQPAAPAGDSAVPVPHGGGASVSTRGSGYNDLGGDAGRQPRRVAAAKASLETPASQNKPLQRRGRLPAWGGREALVKSNARDAANNRRSRELRTVPAARPAALGPCFIKTVGGLHVSVQSSEERAVMAGGEESRIVAIDVQLQRAKPGAPFEAAPGADENSNPQRGLQLRPELVLSAEPEVRQKNLMHR</sequence>
<feature type="region of interest" description="Disordered" evidence="1">
    <location>
        <begin position="870"/>
        <end position="912"/>
    </location>
</feature>
<protein>
    <submittedName>
        <fullName evidence="2">Uncharacterized protein</fullName>
    </submittedName>
</protein>
<feature type="region of interest" description="Disordered" evidence="1">
    <location>
        <begin position="410"/>
        <end position="449"/>
    </location>
</feature>
<feature type="compositionally biased region" description="Basic and acidic residues" evidence="1">
    <location>
        <begin position="506"/>
        <end position="518"/>
    </location>
</feature>
<evidence type="ECO:0000313" key="3">
    <source>
        <dbReference type="Proteomes" id="UP000224006"/>
    </source>
</evidence>
<proteinExistence type="predicted"/>